<dbReference type="AlphaFoldDB" id="A0A089QFW8"/>
<dbReference type="RefSeq" id="WP_044005795.1">
    <property type="nucleotide sequence ID" value="NZ_CP007648.1"/>
</dbReference>
<geneLocation type="plasmid" evidence="1 2">
    <name>pMP1046B</name>
</geneLocation>
<dbReference type="Proteomes" id="UP000029488">
    <property type="component" value="Plasmid pMP1046B"/>
</dbReference>
<organism evidence="1 2">
    <name type="scientific">Ligilactobacillus salivarius</name>
    <dbReference type="NCBI Taxonomy" id="1624"/>
    <lineage>
        <taxon>Bacteria</taxon>
        <taxon>Bacillati</taxon>
        <taxon>Bacillota</taxon>
        <taxon>Bacilli</taxon>
        <taxon>Lactobacillales</taxon>
        <taxon>Lactobacillaceae</taxon>
        <taxon>Ligilactobacillus</taxon>
    </lineage>
</organism>
<reference evidence="1 2" key="1">
    <citation type="journal article" date="2014" name="BMC Genomics">
        <title>Unusual genome complexity in Lactobacillus salivarius JCM1046.</title>
        <authorList>
            <person name="Raftis E.J."/>
            <person name="Forde B.M."/>
            <person name="Claesson M.J."/>
            <person name="O'Toole P.W."/>
        </authorList>
    </citation>
    <scope>NUCLEOTIDE SEQUENCE [LARGE SCALE GENOMIC DNA]</scope>
    <source>
        <strain evidence="1 2">JCM1046</strain>
        <plasmid evidence="1 2">pMP1046B</plasmid>
    </source>
</reference>
<sequence>MNKLKTKELQETLTNLFKLGVEKTNNNLTIVFGQTQTLLLVRKLDEFYETNNNGFIEFAAVLDANNQEEGLVLLRDAVGFKNEISKIESEDVEFKLTNNQLVVNNGTYVTKYSSLDMRSRKTMNSQTMVAIDLDGKELQQAYKQALKHVSLDKRSVGIHHELKQGQLNIGVTDCTLSLETISSNRDELEFLVTYDMAKTLSEVKADSVKICVEENDNNWYIRFILDGRYLLESTVKKVKRAEE</sequence>
<gene>
    <name evidence="1" type="ORF">LSJ_3030</name>
</gene>
<evidence type="ECO:0000313" key="1">
    <source>
        <dbReference type="EMBL" id="AIR11650.1"/>
    </source>
</evidence>
<evidence type="ECO:0000313" key="2">
    <source>
        <dbReference type="Proteomes" id="UP000029488"/>
    </source>
</evidence>
<dbReference type="KEGG" id="lsj:LSJ_3030"/>
<proteinExistence type="predicted"/>
<protein>
    <submittedName>
        <fullName evidence="1">Uncharacterized protein</fullName>
    </submittedName>
</protein>
<dbReference type="EMBL" id="CP007648">
    <property type="protein sequence ID" value="AIR11650.1"/>
    <property type="molecule type" value="Genomic_DNA"/>
</dbReference>
<keyword evidence="1" id="KW-0614">Plasmid</keyword>
<accession>A0A089QFW8</accession>
<name>A0A089QFW8_9LACO</name>